<evidence type="ECO:0000313" key="2">
    <source>
        <dbReference type="Proteomes" id="UP000307140"/>
    </source>
</evidence>
<name>A0A5S3N3V0_9FLAO</name>
<accession>A0A5S3N3V0</accession>
<organism evidence="1 2">
    <name type="scientific">Polaribacter aestuariivivens</name>
    <dbReference type="NCBI Taxonomy" id="2304626"/>
    <lineage>
        <taxon>Bacteria</taxon>
        <taxon>Pseudomonadati</taxon>
        <taxon>Bacteroidota</taxon>
        <taxon>Flavobacteriia</taxon>
        <taxon>Flavobacteriales</taxon>
        <taxon>Flavobacteriaceae</taxon>
    </lineage>
</organism>
<protein>
    <recommendedName>
        <fullName evidence="3">Porin family protein</fullName>
    </recommendedName>
</protein>
<gene>
    <name evidence="1" type="ORF">FDT66_08665</name>
</gene>
<dbReference type="EMBL" id="VANR01000004">
    <property type="protein sequence ID" value="TMM29930.1"/>
    <property type="molecule type" value="Genomic_DNA"/>
</dbReference>
<dbReference type="InterPro" id="IPR011250">
    <property type="entry name" value="OMP/PagP_B-barrel"/>
</dbReference>
<reference evidence="1 2" key="1">
    <citation type="submission" date="2019-05" db="EMBL/GenBank/DDBJ databases">
        <title>Polaribacter aestuariivivens sp. nov., isolated from a tidal flat.</title>
        <authorList>
            <person name="Yoon J.-H."/>
        </authorList>
    </citation>
    <scope>NUCLEOTIDE SEQUENCE [LARGE SCALE GENOMIC DNA]</scope>
    <source>
        <strain evidence="1 2">DBTF-3</strain>
    </source>
</reference>
<comment type="caution">
    <text evidence="1">The sequence shown here is derived from an EMBL/GenBank/DDBJ whole genome shotgun (WGS) entry which is preliminary data.</text>
</comment>
<evidence type="ECO:0000313" key="1">
    <source>
        <dbReference type="EMBL" id="TMM29930.1"/>
    </source>
</evidence>
<proteinExistence type="predicted"/>
<dbReference type="RefSeq" id="WP_138535780.1">
    <property type="nucleotide sequence ID" value="NZ_VANR01000004.1"/>
</dbReference>
<dbReference type="Gene3D" id="2.40.160.20">
    <property type="match status" value="1"/>
</dbReference>
<keyword evidence="2" id="KW-1185">Reference proteome</keyword>
<evidence type="ECO:0008006" key="3">
    <source>
        <dbReference type="Google" id="ProtNLM"/>
    </source>
</evidence>
<dbReference type="Proteomes" id="UP000307140">
    <property type="component" value="Unassembled WGS sequence"/>
</dbReference>
<sequence length="180" mass="20208">MEKKIIITALFLFTFLLNVNAQNEGSKWTAGVSLAGAKYSFEDAKIVGGQLAYQSPRLNISRYLFKGLTLDGAFATAVGDNQKYTTFDGILRYDFGTSVNNVVPYILLGGSFISALKFTPTLNFGAGNTFWFTPKYGLNLQLMYKFSESKFESQKSHIYFSFGIVYSFGNRSLNPRLWEQ</sequence>
<dbReference type="AlphaFoldDB" id="A0A5S3N3V0"/>
<dbReference type="SUPFAM" id="SSF56925">
    <property type="entry name" value="OMPA-like"/>
    <property type="match status" value="1"/>
</dbReference>
<dbReference type="OrthoDB" id="1190694at2"/>